<sequence length="71" mass="7804">MKFDNLKNKYFLKDIGSSQNINIMNKNLDAGDVPVTEAANKLTAQETTELKNLVSSSRDPQVIASYLAAKS</sequence>
<proteinExistence type="predicted"/>
<evidence type="ECO:0000313" key="1">
    <source>
        <dbReference type="EMBL" id="DAE27135.1"/>
    </source>
</evidence>
<name>A0A8S5R6V5_9VIRU</name>
<reference evidence="1" key="1">
    <citation type="journal article" date="2021" name="Proc. Natl. Acad. Sci. U.S.A.">
        <title>A Catalog of Tens of Thousands of Viruses from Human Metagenomes Reveals Hidden Associations with Chronic Diseases.</title>
        <authorList>
            <person name="Tisza M.J."/>
            <person name="Buck C.B."/>
        </authorList>
    </citation>
    <scope>NUCLEOTIDE SEQUENCE</scope>
    <source>
        <strain evidence="1">CtnRj46</strain>
    </source>
</reference>
<accession>A0A8S5R6V5</accession>
<protein>
    <submittedName>
        <fullName evidence="1">Uncharacterized protein</fullName>
    </submittedName>
</protein>
<organism evidence="1">
    <name type="scientific">virus sp. ctnRj46</name>
    <dbReference type="NCBI Taxonomy" id="2826814"/>
    <lineage>
        <taxon>Viruses</taxon>
    </lineage>
</organism>
<dbReference type="EMBL" id="BK015829">
    <property type="protein sequence ID" value="DAE27135.1"/>
    <property type="molecule type" value="Genomic_DNA"/>
</dbReference>